<reference evidence="9 10" key="1">
    <citation type="submission" date="2018-06" db="EMBL/GenBank/DDBJ databases">
        <title>Genomic Encyclopedia of Archaeal and Bacterial Type Strains, Phase II (KMG-II): from individual species to whole genera.</title>
        <authorList>
            <person name="Goeker M."/>
        </authorList>
    </citation>
    <scope>NUCLEOTIDE SEQUENCE [LARGE SCALE GENOMIC DNA]</scope>
    <source>
        <strain evidence="9 10">DSM 21851</strain>
    </source>
</reference>
<dbReference type="AlphaFoldDB" id="A0A327WHN4"/>
<evidence type="ECO:0000259" key="8">
    <source>
        <dbReference type="Pfam" id="PF14322"/>
    </source>
</evidence>
<evidence type="ECO:0000256" key="3">
    <source>
        <dbReference type="ARBA" id="ARBA00022729"/>
    </source>
</evidence>
<evidence type="ECO:0000313" key="10">
    <source>
        <dbReference type="Proteomes" id="UP000248790"/>
    </source>
</evidence>
<evidence type="ECO:0000256" key="4">
    <source>
        <dbReference type="ARBA" id="ARBA00023136"/>
    </source>
</evidence>
<gene>
    <name evidence="9" type="ORF">LX87_05279</name>
</gene>
<dbReference type="InterPro" id="IPR011990">
    <property type="entry name" value="TPR-like_helical_dom_sf"/>
</dbReference>
<sequence>MKSLLIKNRLFRATFLLLLLTQSACDDGFLERQPLDKISEADVWKDEKLIEAFVNTCYNVRHGFLVDYYMMPLTDEAYRRGRETFHLINRGEITPVNNVALDHWSNFYNIITNCNIFFQKIEQAPIGQEIKNRMIGEVSFLRAYAYFRLISFYGGVPLITNVFKLDDDFAAVRNSYEECSSFIVSELEKAQSLLPLSYTGSNQGRVTKGAALALKARVLLYAASPLNNPQNNAEKWQKAAQAAKEVIDLGIYQLQPNYKALFLTPFNSEVIWSRQFRNNLRVEHSIDLHFYPNGSGGYGQVNPLHNLVDAFEMKSGKLPAEDPSYNPQNPYANRDPRFYDCILYDGAKWQDRELGSYLPGGPDSSEGAEGWNASFTSYSVRKFIDESVRRPSATNLGNTPWIFIRYAEVLLNYAEALYQLGDEAKARELVNQIRSRESVKMPPITETGPALLKRIQHERQIELVFEEHRFFDVRRWKIALQTDNEDAKKMVITRNPATGQKTYKVEVFQARAFQERNYLVPIPQTEIERNAQLQQNPGY</sequence>
<feature type="signal peptide" evidence="6">
    <location>
        <begin position="1"/>
        <end position="26"/>
    </location>
</feature>
<comment type="subcellular location">
    <subcellularLocation>
        <location evidence="1">Cell outer membrane</location>
    </subcellularLocation>
</comment>
<accession>A0A327WHN4</accession>
<dbReference type="SUPFAM" id="SSF48452">
    <property type="entry name" value="TPR-like"/>
    <property type="match status" value="1"/>
</dbReference>
<evidence type="ECO:0000256" key="5">
    <source>
        <dbReference type="ARBA" id="ARBA00023237"/>
    </source>
</evidence>
<keyword evidence="5" id="KW-0998">Cell outer membrane</keyword>
<dbReference type="EMBL" id="QLMC01000009">
    <property type="protein sequence ID" value="RAJ91062.1"/>
    <property type="molecule type" value="Genomic_DNA"/>
</dbReference>
<dbReference type="Pfam" id="PF07980">
    <property type="entry name" value="SusD_RagB"/>
    <property type="match status" value="1"/>
</dbReference>
<dbReference type="Pfam" id="PF14322">
    <property type="entry name" value="SusD-like_3"/>
    <property type="match status" value="1"/>
</dbReference>
<name>A0A327WHN4_LARAB</name>
<keyword evidence="10" id="KW-1185">Reference proteome</keyword>
<organism evidence="9 10">
    <name type="scientific">Larkinella arboricola</name>
    <dbReference type="NCBI Taxonomy" id="643671"/>
    <lineage>
        <taxon>Bacteria</taxon>
        <taxon>Pseudomonadati</taxon>
        <taxon>Bacteroidota</taxon>
        <taxon>Cytophagia</taxon>
        <taxon>Cytophagales</taxon>
        <taxon>Spirosomataceae</taxon>
        <taxon>Larkinella</taxon>
    </lineage>
</organism>
<keyword evidence="3 6" id="KW-0732">Signal</keyword>
<dbReference type="InterPro" id="IPR012944">
    <property type="entry name" value="SusD_RagB_dom"/>
</dbReference>
<dbReference type="OrthoDB" id="621018at2"/>
<comment type="similarity">
    <text evidence="2">Belongs to the SusD family.</text>
</comment>
<evidence type="ECO:0000313" key="9">
    <source>
        <dbReference type="EMBL" id="RAJ91062.1"/>
    </source>
</evidence>
<feature type="domain" description="SusD-like N-terminal" evidence="8">
    <location>
        <begin position="45"/>
        <end position="220"/>
    </location>
</feature>
<evidence type="ECO:0000256" key="6">
    <source>
        <dbReference type="SAM" id="SignalP"/>
    </source>
</evidence>
<dbReference type="Proteomes" id="UP000248790">
    <property type="component" value="Unassembled WGS sequence"/>
</dbReference>
<feature type="domain" description="RagB/SusD" evidence="7">
    <location>
        <begin position="269"/>
        <end position="539"/>
    </location>
</feature>
<keyword evidence="4" id="KW-0472">Membrane</keyword>
<comment type="caution">
    <text evidence="9">The sequence shown here is derived from an EMBL/GenBank/DDBJ whole genome shotgun (WGS) entry which is preliminary data.</text>
</comment>
<dbReference type="InterPro" id="IPR033985">
    <property type="entry name" value="SusD-like_N"/>
</dbReference>
<evidence type="ECO:0000256" key="2">
    <source>
        <dbReference type="ARBA" id="ARBA00006275"/>
    </source>
</evidence>
<feature type="chain" id="PRO_5016441774" evidence="6">
    <location>
        <begin position="27"/>
        <end position="539"/>
    </location>
</feature>
<dbReference type="Gene3D" id="1.25.40.390">
    <property type="match status" value="1"/>
</dbReference>
<dbReference type="GO" id="GO:0009279">
    <property type="term" value="C:cell outer membrane"/>
    <property type="evidence" value="ECO:0007669"/>
    <property type="project" value="UniProtKB-SubCell"/>
</dbReference>
<evidence type="ECO:0000259" key="7">
    <source>
        <dbReference type="Pfam" id="PF07980"/>
    </source>
</evidence>
<proteinExistence type="inferred from homology"/>
<protein>
    <submittedName>
        <fullName evidence="9">Putative outer membrane starch-binding protein</fullName>
    </submittedName>
</protein>
<dbReference type="RefSeq" id="WP_111631289.1">
    <property type="nucleotide sequence ID" value="NZ_QLMC01000009.1"/>
</dbReference>
<evidence type="ECO:0000256" key="1">
    <source>
        <dbReference type="ARBA" id="ARBA00004442"/>
    </source>
</evidence>
<dbReference type="CDD" id="cd08977">
    <property type="entry name" value="SusD"/>
    <property type="match status" value="1"/>
</dbReference>